<name>A0A1I3JRI9_9PSEU</name>
<keyword evidence="2" id="KW-0547">Nucleotide-binding</keyword>
<protein>
    <submittedName>
        <fullName evidence="5">Nucleotide-binding universal stress protein, UspA family</fullName>
    </submittedName>
</protein>
<evidence type="ECO:0000256" key="3">
    <source>
        <dbReference type="ARBA" id="ARBA00022840"/>
    </source>
</evidence>
<dbReference type="RefSeq" id="WP_091503657.1">
    <property type="nucleotide sequence ID" value="NZ_FORP01000001.1"/>
</dbReference>
<dbReference type="InterPro" id="IPR006016">
    <property type="entry name" value="UspA"/>
</dbReference>
<dbReference type="EMBL" id="FORP01000001">
    <property type="protein sequence ID" value="SFI62638.1"/>
    <property type="molecule type" value="Genomic_DNA"/>
</dbReference>
<dbReference type="Pfam" id="PF00582">
    <property type="entry name" value="Usp"/>
    <property type="match status" value="2"/>
</dbReference>
<dbReference type="PANTHER" id="PTHR46268">
    <property type="entry name" value="STRESS RESPONSE PROTEIN NHAX"/>
    <property type="match status" value="1"/>
</dbReference>
<evidence type="ECO:0000256" key="1">
    <source>
        <dbReference type="ARBA" id="ARBA00008791"/>
    </source>
</evidence>
<dbReference type="InterPro" id="IPR006015">
    <property type="entry name" value="Universal_stress_UspA"/>
</dbReference>
<keyword evidence="3" id="KW-0067">ATP-binding</keyword>
<keyword evidence="6" id="KW-1185">Reference proteome</keyword>
<feature type="domain" description="UspA" evidence="4">
    <location>
        <begin position="153"/>
        <end position="289"/>
    </location>
</feature>
<dbReference type="OrthoDB" id="3404132at2"/>
<dbReference type="GO" id="GO:0005524">
    <property type="term" value="F:ATP binding"/>
    <property type="evidence" value="ECO:0007669"/>
    <property type="project" value="UniProtKB-KW"/>
</dbReference>
<evidence type="ECO:0000256" key="2">
    <source>
        <dbReference type="ARBA" id="ARBA00022741"/>
    </source>
</evidence>
<sequence>MTDLNGAIVAGVDGSAQALRAVRWAAAEAAPRNLGLHLVSGAEPALGYYGAGLPVPPEPVDAVEQLARTQLAEAAAEARKVAPGLAVTTERAQVPPVPLLVDVSKRAHSIVLGAHGRGGFAGMLAGSTATAVVARSDCPVVVVRGEEHEGGPVVAGVDGSPGSVAALGQAFDEAAWRRAPLVAVHAWRDVDYALGTPLEYALIEVEPSEREQARVLAESLAGWQEKYPDVEVERVVVKDRPRHCLLEWSAEARLVVVGSRGRGGFQGLLLGSTSQALVQHGRAPVMVVRARG</sequence>
<dbReference type="SUPFAM" id="SSF52402">
    <property type="entry name" value="Adenine nucleotide alpha hydrolases-like"/>
    <property type="match status" value="2"/>
</dbReference>
<feature type="domain" description="UspA" evidence="4">
    <location>
        <begin position="8"/>
        <end position="144"/>
    </location>
</feature>
<dbReference type="Proteomes" id="UP000199025">
    <property type="component" value="Unassembled WGS sequence"/>
</dbReference>
<organism evidence="5 6">
    <name type="scientific">Amycolatopsis sacchari</name>
    <dbReference type="NCBI Taxonomy" id="115433"/>
    <lineage>
        <taxon>Bacteria</taxon>
        <taxon>Bacillati</taxon>
        <taxon>Actinomycetota</taxon>
        <taxon>Actinomycetes</taxon>
        <taxon>Pseudonocardiales</taxon>
        <taxon>Pseudonocardiaceae</taxon>
        <taxon>Amycolatopsis</taxon>
    </lineage>
</organism>
<dbReference type="PRINTS" id="PR01438">
    <property type="entry name" value="UNVRSLSTRESS"/>
</dbReference>
<dbReference type="InterPro" id="IPR014729">
    <property type="entry name" value="Rossmann-like_a/b/a_fold"/>
</dbReference>
<comment type="similarity">
    <text evidence="1">Belongs to the universal stress protein A family.</text>
</comment>
<evidence type="ECO:0000259" key="4">
    <source>
        <dbReference type="Pfam" id="PF00582"/>
    </source>
</evidence>
<dbReference type="Gene3D" id="3.40.50.620">
    <property type="entry name" value="HUPs"/>
    <property type="match status" value="2"/>
</dbReference>
<evidence type="ECO:0000313" key="6">
    <source>
        <dbReference type="Proteomes" id="UP000199025"/>
    </source>
</evidence>
<evidence type="ECO:0000313" key="5">
    <source>
        <dbReference type="EMBL" id="SFI62638.1"/>
    </source>
</evidence>
<dbReference type="PANTHER" id="PTHR46268:SF27">
    <property type="entry name" value="UNIVERSAL STRESS PROTEIN RV2623"/>
    <property type="match status" value="1"/>
</dbReference>
<proteinExistence type="inferred from homology"/>
<dbReference type="STRING" id="115433.SAMN05421835_101240"/>
<reference evidence="5 6" key="1">
    <citation type="submission" date="2016-10" db="EMBL/GenBank/DDBJ databases">
        <authorList>
            <person name="de Groot N.N."/>
        </authorList>
    </citation>
    <scope>NUCLEOTIDE SEQUENCE [LARGE SCALE GENOMIC DNA]</scope>
    <source>
        <strain evidence="5 6">DSM 44468</strain>
    </source>
</reference>
<accession>A0A1I3JRI9</accession>
<gene>
    <name evidence="5" type="ORF">SAMN05421835_101240</name>
</gene>
<dbReference type="AlphaFoldDB" id="A0A1I3JRI9"/>